<accession>A0A4R2TFB6</accession>
<proteinExistence type="inferred from homology"/>
<reference evidence="11 12" key="1">
    <citation type="submission" date="2019-03" db="EMBL/GenBank/DDBJ databases">
        <title>Genomic Encyclopedia of Type Strains, Phase IV (KMG-IV): sequencing the most valuable type-strain genomes for metagenomic binning, comparative biology and taxonomic classification.</title>
        <authorList>
            <person name="Goeker M."/>
        </authorList>
    </citation>
    <scope>NUCLEOTIDE SEQUENCE [LARGE SCALE GENOMIC DNA]</scope>
    <source>
        <strain evidence="11 12">DSM 100013</strain>
    </source>
</reference>
<dbReference type="OrthoDB" id="5504276at2"/>
<dbReference type="InterPro" id="IPR023596">
    <property type="entry name" value="Peptidase_PrsW_arch/bac"/>
</dbReference>
<dbReference type="RefSeq" id="WP_132848611.1">
    <property type="nucleotide sequence ID" value="NZ_CP058648.1"/>
</dbReference>
<protein>
    <recommendedName>
        <fullName evidence="3">Protease PrsW</fullName>
    </recommendedName>
</protein>
<dbReference type="PANTHER" id="PTHR36844">
    <property type="entry name" value="PROTEASE PRSW"/>
    <property type="match status" value="1"/>
</dbReference>
<keyword evidence="6 10" id="KW-0812">Transmembrane</keyword>
<evidence type="ECO:0000256" key="2">
    <source>
        <dbReference type="ARBA" id="ARBA00009165"/>
    </source>
</evidence>
<keyword evidence="8 10" id="KW-1133">Transmembrane helix</keyword>
<comment type="subcellular location">
    <subcellularLocation>
        <location evidence="1">Cell membrane</location>
        <topology evidence="1">Multi-pass membrane protein</topology>
    </subcellularLocation>
</comment>
<gene>
    <name evidence="11" type="ORF">EDD79_101941</name>
</gene>
<keyword evidence="5" id="KW-0645">Protease</keyword>
<evidence type="ECO:0000256" key="3">
    <source>
        <dbReference type="ARBA" id="ARBA00018997"/>
    </source>
</evidence>
<feature type="transmembrane region" description="Helical" evidence="10">
    <location>
        <begin position="56"/>
        <end position="82"/>
    </location>
</feature>
<comment type="caution">
    <text evidence="11">The sequence shown here is derived from an EMBL/GenBank/DDBJ whole genome shotgun (WGS) entry which is preliminary data.</text>
</comment>
<keyword evidence="7" id="KW-0378">Hydrolase</keyword>
<feature type="transmembrane region" description="Helical" evidence="10">
    <location>
        <begin position="196"/>
        <end position="214"/>
    </location>
</feature>
<keyword evidence="4" id="KW-1003">Cell membrane</keyword>
<dbReference type="Proteomes" id="UP000295504">
    <property type="component" value="Unassembled WGS sequence"/>
</dbReference>
<feature type="transmembrane region" description="Helical" evidence="10">
    <location>
        <begin position="103"/>
        <end position="125"/>
    </location>
</feature>
<comment type="similarity">
    <text evidence="2">Belongs to the protease PrsW family.</text>
</comment>
<evidence type="ECO:0000256" key="1">
    <source>
        <dbReference type="ARBA" id="ARBA00004651"/>
    </source>
</evidence>
<evidence type="ECO:0000256" key="7">
    <source>
        <dbReference type="ARBA" id="ARBA00022801"/>
    </source>
</evidence>
<evidence type="ECO:0000313" key="11">
    <source>
        <dbReference type="EMBL" id="TCQ02068.1"/>
    </source>
</evidence>
<keyword evidence="12" id="KW-1185">Reference proteome</keyword>
<organism evidence="11 12">
    <name type="scientific">Serpentinicella alkaliphila</name>
    <dbReference type="NCBI Taxonomy" id="1734049"/>
    <lineage>
        <taxon>Bacteria</taxon>
        <taxon>Bacillati</taxon>
        <taxon>Bacillota</taxon>
        <taxon>Clostridia</taxon>
        <taxon>Peptostreptococcales</taxon>
        <taxon>Natronincolaceae</taxon>
        <taxon>Serpentinicella</taxon>
    </lineage>
</organism>
<evidence type="ECO:0000313" key="12">
    <source>
        <dbReference type="Proteomes" id="UP000295504"/>
    </source>
</evidence>
<evidence type="ECO:0000256" key="5">
    <source>
        <dbReference type="ARBA" id="ARBA00022670"/>
    </source>
</evidence>
<dbReference type="PIRSF" id="PIRSF016933">
    <property type="entry name" value="PrsW"/>
    <property type="match status" value="1"/>
</dbReference>
<dbReference type="InterPro" id="IPR026898">
    <property type="entry name" value="PrsW"/>
</dbReference>
<dbReference type="PANTHER" id="PTHR36844:SF1">
    <property type="entry name" value="PROTEASE PRSW"/>
    <property type="match status" value="1"/>
</dbReference>
<evidence type="ECO:0000256" key="4">
    <source>
        <dbReference type="ARBA" id="ARBA00022475"/>
    </source>
</evidence>
<dbReference type="EMBL" id="SLYC01000019">
    <property type="protein sequence ID" value="TCQ02068.1"/>
    <property type="molecule type" value="Genomic_DNA"/>
</dbReference>
<dbReference type="GO" id="GO:0008233">
    <property type="term" value="F:peptidase activity"/>
    <property type="evidence" value="ECO:0007669"/>
    <property type="project" value="UniProtKB-KW"/>
</dbReference>
<dbReference type="GO" id="GO:0006508">
    <property type="term" value="P:proteolysis"/>
    <property type="evidence" value="ECO:0007669"/>
    <property type="project" value="UniProtKB-KW"/>
</dbReference>
<sequence>MFTRLFIVAITPTIAIGTAIYLTDRYDREPPALLFKVFALGALSVIPVAIVERFLIGINILPGILGVAYMAFIVAGFTEEYFKRAVVLFGAYNSEHFNEKLDGIVYCVFSALGFATIENIMYVVFRFSGNYYVGIMRGILSVPAHVLFGVTMGYYLSLAKFTKDESLKKRYFRRSLLVPMIFHGIFNFILMARVPLLMLFFIPFVIYLWRVNLIRLNKYTRYSKEDNEIIEEKDKDE</sequence>
<dbReference type="Pfam" id="PF13367">
    <property type="entry name" value="PrsW-protease"/>
    <property type="match status" value="1"/>
</dbReference>
<feature type="transmembrane region" description="Helical" evidence="10">
    <location>
        <begin position="32"/>
        <end position="50"/>
    </location>
</feature>
<evidence type="ECO:0000256" key="6">
    <source>
        <dbReference type="ARBA" id="ARBA00022692"/>
    </source>
</evidence>
<keyword evidence="9 10" id="KW-0472">Membrane</keyword>
<dbReference type="GO" id="GO:0005886">
    <property type="term" value="C:plasma membrane"/>
    <property type="evidence" value="ECO:0007669"/>
    <property type="project" value="UniProtKB-SubCell"/>
</dbReference>
<feature type="transmembrane region" description="Helical" evidence="10">
    <location>
        <begin position="6"/>
        <end position="23"/>
    </location>
</feature>
<dbReference type="AlphaFoldDB" id="A0A4R2TFB6"/>
<evidence type="ECO:0000256" key="10">
    <source>
        <dbReference type="SAM" id="Phobius"/>
    </source>
</evidence>
<name>A0A4R2TFB6_9FIRM</name>
<evidence type="ECO:0000256" key="8">
    <source>
        <dbReference type="ARBA" id="ARBA00022989"/>
    </source>
</evidence>
<evidence type="ECO:0000256" key="9">
    <source>
        <dbReference type="ARBA" id="ARBA00023136"/>
    </source>
</evidence>
<feature type="transmembrane region" description="Helical" evidence="10">
    <location>
        <begin position="131"/>
        <end position="159"/>
    </location>
</feature>